<sequence length="198" mass="21953">MDGLMQYAGIAASIWIVLGVFVASLFYPNYSHSRQFCSELGAFDSPVQKLSPAINNYPLGFLFIAFGYYLVSEFAPHVLTIFIGVMVMVHGLCTWICGWFPMDADPYTTEPSLSCQIHSWSGVVMLISLIVAPAIVICSDFYPSYLRIFSAICILGCIGFSYKLAQAFSAKTVPGLYQRLSYGCQILWLFGFSCFIVS</sequence>
<organism evidence="2 3">
    <name type="scientific">Alcanivorax nanhaiticus</name>
    <dbReference type="NCBI Taxonomy" id="1177154"/>
    <lineage>
        <taxon>Bacteria</taxon>
        <taxon>Pseudomonadati</taxon>
        <taxon>Pseudomonadota</taxon>
        <taxon>Gammaproteobacteria</taxon>
        <taxon>Oceanospirillales</taxon>
        <taxon>Alcanivoracaceae</taxon>
        <taxon>Alcanivorax</taxon>
    </lineage>
</organism>
<proteinExistence type="predicted"/>
<dbReference type="Proteomes" id="UP000029444">
    <property type="component" value="Unassembled WGS sequence"/>
</dbReference>
<keyword evidence="1" id="KW-0812">Transmembrane</keyword>
<reference evidence="2 3" key="1">
    <citation type="submission" date="2012-09" db="EMBL/GenBank/DDBJ databases">
        <title>Genome Sequence of alkane-degrading Bacterium Alcanivorax sp. 19-m-6.</title>
        <authorList>
            <person name="Lai Q."/>
            <person name="Shao Z."/>
        </authorList>
    </citation>
    <scope>NUCLEOTIDE SEQUENCE [LARGE SCALE GENOMIC DNA]</scope>
    <source>
        <strain evidence="2 3">19-m-6</strain>
    </source>
</reference>
<accession>A0A095SJK4</accession>
<dbReference type="InterPro" id="IPR009339">
    <property type="entry name" value="DUF998"/>
</dbReference>
<dbReference type="EMBL" id="ARXV01000007">
    <property type="protein sequence ID" value="KGD64757.1"/>
    <property type="molecule type" value="Genomic_DNA"/>
</dbReference>
<evidence type="ECO:0000256" key="1">
    <source>
        <dbReference type="SAM" id="Phobius"/>
    </source>
</evidence>
<keyword evidence="1" id="KW-0472">Membrane</keyword>
<dbReference type="eggNOG" id="ENOG502ZA6M">
    <property type="taxonomic scope" value="Bacteria"/>
</dbReference>
<protein>
    <submittedName>
        <fullName evidence="2">CBS domain-containing protein</fullName>
    </submittedName>
</protein>
<dbReference type="RefSeq" id="WP_035232896.1">
    <property type="nucleotide sequence ID" value="NZ_ARXV01000007.1"/>
</dbReference>
<dbReference type="OrthoDB" id="679392at2"/>
<comment type="caution">
    <text evidence="2">The sequence shown here is derived from an EMBL/GenBank/DDBJ whole genome shotgun (WGS) entry which is preliminary data.</text>
</comment>
<feature type="transmembrane region" description="Helical" evidence="1">
    <location>
        <begin position="176"/>
        <end position="197"/>
    </location>
</feature>
<feature type="transmembrane region" description="Helical" evidence="1">
    <location>
        <begin position="145"/>
        <end position="164"/>
    </location>
</feature>
<feature type="transmembrane region" description="Helical" evidence="1">
    <location>
        <begin position="117"/>
        <end position="138"/>
    </location>
</feature>
<gene>
    <name evidence="2" type="ORF">Y5S_02123</name>
</gene>
<keyword evidence="1" id="KW-1133">Transmembrane helix</keyword>
<dbReference type="AlphaFoldDB" id="A0A095SJK4"/>
<feature type="transmembrane region" description="Helical" evidence="1">
    <location>
        <begin position="78"/>
        <end position="102"/>
    </location>
</feature>
<name>A0A095SJK4_9GAMM</name>
<feature type="transmembrane region" description="Helical" evidence="1">
    <location>
        <begin position="54"/>
        <end position="71"/>
    </location>
</feature>
<evidence type="ECO:0000313" key="2">
    <source>
        <dbReference type="EMBL" id="KGD64757.1"/>
    </source>
</evidence>
<dbReference type="Pfam" id="PF06197">
    <property type="entry name" value="DUF998"/>
    <property type="match status" value="1"/>
</dbReference>
<feature type="transmembrane region" description="Helical" evidence="1">
    <location>
        <begin position="7"/>
        <end position="27"/>
    </location>
</feature>
<evidence type="ECO:0000313" key="3">
    <source>
        <dbReference type="Proteomes" id="UP000029444"/>
    </source>
</evidence>
<keyword evidence="3" id="KW-1185">Reference proteome</keyword>